<dbReference type="EMBL" id="BMJJ01000003">
    <property type="protein sequence ID" value="GGD14202.1"/>
    <property type="molecule type" value="Genomic_DNA"/>
</dbReference>
<name>A0A916XVL6_9HYPH</name>
<accession>A0A916XVL6</accession>
<dbReference type="CDD" id="cd03801">
    <property type="entry name" value="GT4_PimA-like"/>
    <property type="match status" value="1"/>
</dbReference>
<organism evidence="3 4">
    <name type="scientific">Aureimonas glaciei</name>
    <dbReference type="NCBI Taxonomy" id="1776957"/>
    <lineage>
        <taxon>Bacteria</taxon>
        <taxon>Pseudomonadati</taxon>
        <taxon>Pseudomonadota</taxon>
        <taxon>Alphaproteobacteria</taxon>
        <taxon>Hyphomicrobiales</taxon>
        <taxon>Aurantimonadaceae</taxon>
        <taxon>Aureimonas</taxon>
    </lineage>
</organism>
<keyword evidence="1" id="KW-0328">Glycosyltransferase</keyword>
<dbReference type="PANTHER" id="PTHR12526:SF510">
    <property type="entry name" value="D-INOSITOL 3-PHOSPHATE GLYCOSYLTRANSFERASE"/>
    <property type="match status" value="1"/>
</dbReference>
<protein>
    <recommendedName>
        <fullName evidence="5">Glycosyltransferase</fullName>
    </recommendedName>
</protein>
<dbReference type="RefSeq" id="WP_188850076.1">
    <property type="nucleotide sequence ID" value="NZ_BMJJ01000003.1"/>
</dbReference>
<evidence type="ECO:0000313" key="3">
    <source>
        <dbReference type="EMBL" id="GGD14202.1"/>
    </source>
</evidence>
<dbReference type="PANTHER" id="PTHR12526">
    <property type="entry name" value="GLYCOSYLTRANSFERASE"/>
    <property type="match status" value="1"/>
</dbReference>
<keyword evidence="2" id="KW-0808">Transferase</keyword>
<dbReference type="Pfam" id="PF13692">
    <property type="entry name" value="Glyco_trans_1_4"/>
    <property type="match status" value="1"/>
</dbReference>
<gene>
    <name evidence="3" type="ORF">GCM10011335_16220</name>
</gene>
<keyword evidence="4" id="KW-1185">Reference proteome</keyword>
<sequence>MSAGLVAALSPRVRAVGRGLFARYPALRPLALRAISLSSLVRIRRQAGQQVFDAARPTILLCVHEASRTGAPILGLNLARELSRKVNVVCVLLNGGEIREDFAKFAVALVSPAFGSIIDADPAAFAQRVLRPLQRDFPIGAILANSTETAVVAAAGKQAGIPVLCLVHEFAGYMSPPRLATVIDHADLLVFSSEVQRHSFRDAGEMPPSIVLPQGKSEIPERAGGDPARDADAIEPVIAAHARGGQFLCIGCGYVQPRKGVDLFIAAAARLRRQGVEAQFVWVGDGYMPDRDFLLSVWLKDQVERSGLADRFTFLPALGKQSLERLYATADAMFLSSRLDPLPNVAIDAVAAGLPVVCFDQASGLPEILESDPDLRSLVVPYFGIEEAAAVLSRLAVDPSWRSDLRAKLLILARERFGMSLYADTLETLLGSLATGKRKEEI</sequence>
<dbReference type="SUPFAM" id="SSF53756">
    <property type="entry name" value="UDP-Glycosyltransferase/glycogen phosphorylase"/>
    <property type="match status" value="1"/>
</dbReference>
<proteinExistence type="predicted"/>
<comment type="caution">
    <text evidence="3">The sequence shown here is derived from an EMBL/GenBank/DDBJ whole genome shotgun (WGS) entry which is preliminary data.</text>
</comment>
<evidence type="ECO:0000256" key="1">
    <source>
        <dbReference type="ARBA" id="ARBA00022676"/>
    </source>
</evidence>
<reference evidence="3" key="2">
    <citation type="submission" date="2020-09" db="EMBL/GenBank/DDBJ databases">
        <authorList>
            <person name="Sun Q."/>
            <person name="Zhou Y."/>
        </authorList>
    </citation>
    <scope>NUCLEOTIDE SEQUENCE</scope>
    <source>
        <strain evidence="3">CGMCC 1.15493</strain>
    </source>
</reference>
<reference evidence="3" key="1">
    <citation type="journal article" date="2014" name="Int. J. Syst. Evol. Microbiol.">
        <title>Complete genome sequence of Corynebacterium casei LMG S-19264T (=DSM 44701T), isolated from a smear-ripened cheese.</title>
        <authorList>
            <consortium name="US DOE Joint Genome Institute (JGI-PGF)"/>
            <person name="Walter F."/>
            <person name="Albersmeier A."/>
            <person name="Kalinowski J."/>
            <person name="Ruckert C."/>
        </authorList>
    </citation>
    <scope>NUCLEOTIDE SEQUENCE</scope>
    <source>
        <strain evidence="3">CGMCC 1.15493</strain>
    </source>
</reference>
<evidence type="ECO:0008006" key="5">
    <source>
        <dbReference type="Google" id="ProtNLM"/>
    </source>
</evidence>
<dbReference type="Proteomes" id="UP000613160">
    <property type="component" value="Unassembled WGS sequence"/>
</dbReference>
<evidence type="ECO:0000256" key="2">
    <source>
        <dbReference type="ARBA" id="ARBA00022679"/>
    </source>
</evidence>
<dbReference type="AlphaFoldDB" id="A0A916XVL6"/>
<dbReference type="Gene3D" id="3.40.50.2000">
    <property type="entry name" value="Glycogen Phosphorylase B"/>
    <property type="match status" value="2"/>
</dbReference>
<evidence type="ECO:0000313" key="4">
    <source>
        <dbReference type="Proteomes" id="UP000613160"/>
    </source>
</evidence>
<dbReference type="GO" id="GO:0016757">
    <property type="term" value="F:glycosyltransferase activity"/>
    <property type="evidence" value="ECO:0007669"/>
    <property type="project" value="UniProtKB-KW"/>
</dbReference>